<reference evidence="1 3" key="1">
    <citation type="journal article" date="2008" name="Science">
        <title>The Physcomitrella genome reveals evolutionary insights into the conquest of land by plants.</title>
        <authorList>
            <person name="Rensing S."/>
            <person name="Lang D."/>
            <person name="Zimmer A."/>
            <person name="Terry A."/>
            <person name="Salamov A."/>
            <person name="Shapiro H."/>
            <person name="Nishiyama T."/>
            <person name="Perroud P.-F."/>
            <person name="Lindquist E."/>
            <person name="Kamisugi Y."/>
            <person name="Tanahashi T."/>
            <person name="Sakakibara K."/>
            <person name="Fujita T."/>
            <person name="Oishi K."/>
            <person name="Shin-I T."/>
            <person name="Kuroki Y."/>
            <person name="Toyoda A."/>
            <person name="Suzuki Y."/>
            <person name="Hashimoto A."/>
            <person name="Yamaguchi K."/>
            <person name="Sugano A."/>
            <person name="Kohara Y."/>
            <person name="Fujiyama A."/>
            <person name="Anterola A."/>
            <person name="Aoki S."/>
            <person name="Ashton N."/>
            <person name="Barbazuk W.B."/>
            <person name="Barker E."/>
            <person name="Bennetzen J."/>
            <person name="Bezanilla M."/>
            <person name="Blankenship R."/>
            <person name="Cho S.H."/>
            <person name="Dutcher S."/>
            <person name="Estelle M."/>
            <person name="Fawcett J.A."/>
            <person name="Gundlach H."/>
            <person name="Hanada K."/>
            <person name="Heyl A."/>
            <person name="Hicks K.A."/>
            <person name="Hugh J."/>
            <person name="Lohr M."/>
            <person name="Mayer K."/>
            <person name="Melkozernov A."/>
            <person name="Murata T."/>
            <person name="Nelson D."/>
            <person name="Pils B."/>
            <person name="Prigge M."/>
            <person name="Reiss B."/>
            <person name="Renner T."/>
            <person name="Rombauts S."/>
            <person name="Rushton P."/>
            <person name="Sanderfoot A."/>
            <person name="Schween G."/>
            <person name="Shiu S.-H."/>
            <person name="Stueber K."/>
            <person name="Theodoulou F.L."/>
            <person name="Tu H."/>
            <person name="Van de Peer Y."/>
            <person name="Verrier P.J."/>
            <person name="Waters E."/>
            <person name="Wood A."/>
            <person name="Yang L."/>
            <person name="Cove D."/>
            <person name="Cuming A."/>
            <person name="Hasebe M."/>
            <person name="Lucas S."/>
            <person name="Mishler D.B."/>
            <person name="Reski R."/>
            <person name="Grigoriev I."/>
            <person name="Quatrano R.S."/>
            <person name="Boore J.L."/>
        </authorList>
    </citation>
    <scope>NUCLEOTIDE SEQUENCE [LARGE SCALE GENOMIC DNA]</scope>
    <source>
        <strain evidence="2 3">cv. Gransden 2004</strain>
    </source>
</reference>
<dbReference type="EnsemblPlants" id="Pp3c27_7490V3.1">
    <property type="protein sequence ID" value="Pp3c27_7490V3.1"/>
    <property type="gene ID" value="Pp3c27_7490"/>
</dbReference>
<gene>
    <name evidence="1" type="ORF">PHYPA_031050</name>
</gene>
<dbReference type="EnsemblPlants" id="Pp3c27_7490V3.2">
    <property type="protein sequence ID" value="Pp3c27_7490V3.2"/>
    <property type="gene ID" value="Pp3c27_7490"/>
</dbReference>
<dbReference type="EnsemblPlants" id="Pp3c27_7490V3.3">
    <property type="protein sequence ID" value="Pp3c27_7490V3.3"/>
    <property type="gene ID" value="Pp3c27_7490"/>
</dbReference>
<reference evidence="2" key="3">
    <citation type="submission" date="2020-12" db="UniProtKB">
        <authorList>
            <consortium name="EnsemblPlants"/>
        </authorList>
    </citation>
    <scope>IDENTIFICATION</scope>
</reference>
<organism evidence="1">
    <name type="scientific">Physcomitrium patens</name>
    <name type="common">Spreading-leaved earth moss</name>
    <name type="synonym">Physcomitrella patens</name>
    <dbReference type="NCBI Taxonomy" id="3218"/>
    <lineage>
        <taxon>Eukaryota</taxon>
        <taxon>Viridiplantae</taxon>
        <taxon>Streptophyta</taxon>
        <taxon>Embryophyta</taxon>
        <taxon>Bryophyta</taxon>
        <taxon>Bryophytina</taxon>
        <taxon>Bryopsida</taxon>
        <taxon>Funariidae</taxon>
        <taxon>Funariales</taxon>
        <taxon>Funariaceae</taxon>
        <taxon>Physcomitrium</taxon>
    </lineage>
</organism>
<dbReference type="EMBL" id="ABEU02000027">
    <property type="protein sequence ID" value="PNR26475.1"/>
    <property type="molecule type" value="Genomic_DNA"/>
</dbReference>
<dbReference type="Gramene" id="Pp3c27_7490V3.3">
    <property type="protein sequence ID" value="Pp3c27_7490V3.3"/>
    <property type="gene ID" value="Pp3c27_7490"/>
</dbReference>
<keyword evidence="3" id="KW-1185">Reference proteome</keyword>
<dbReference type="Gramene" id="Pp3c27_7490V3.1">
    <property type="protein sequence ID" value="Pp3c27_7490V3.1"/>
    <property type="gene ID" value="Pp3c27_7490"/>
</dbReference>
<evidence type="ECO:0000313" key="3">
    <source>
        <dbReference type="Proteomes" id="UP000006727"/>
    </source>
</evidence>
<sequence length="96" mass="10872">MAIVVADLIRITHVNVGQGSWVSVRKQSPHMTRLRRQHRRQQNRFLETPRVSSRELAGTDHSTVKALTSNFSSSSLANANMTADYKILFCCLIFVD</sequence>
<dbReference type="Proteomes" id="UP000006727">
    <property type="component" value="Chromosome 27"/>
</dbReference>
<proteinExistence type="predicted"/>
<evidence type="ECO:0000313" key="2">
    <source>
        <dbReference type="EnsemblPlants" id="Pp3c27_7490V3.1"/>
    </source>
</evidence>
<dbReference type="Gramene" id="Pp3c27_7490V3.2">
    <property type="protein sequence ID" value="Pp3c27_7490V3.2"/>
    <property type="gene ID" value="Pp3c27_7490"/>
</dbReference>
<protein>
    <submittedName>
        <fullName evidence="1 2">Uncharacterized protein</fullName>
    </submittedName>
</protein>
<reference evidence="1 3" key="2">
    <citation type="journal article" date="2018" name="Plant J.">
        <title>The Physcomitrella patens chromosome-scale assembly reveals moss genome structure and evolution.</title>
        <authorList>
            <person name="Lang D."/>
            <person name="Ullrich K.K."/>
            <person name="Murat F."/>
            <person name="Fuchs J."/>
            <person name="Jenkins J."/>
            <person name="Haas F.B."/>
            <person name="Piednoel M."/>
            <person name="Gundlach H."/>
            <person name="Van Bel M."/>
            <person name="Meyberg R."/>
            <person name="Vives C."/>
            <person name="Morata J."/>
            <person name="Symeonidi A."/>
            <person name="Hiss M."/>
            <person name="Muchero W."/>
            <person name="Kamisugi Y."/>
            <person name="Saleh O."/>
            <person name="Blanc G."/>
            <person name="Decker E.L."/>
            <person name="van Gessel N."/>
            <person name="Grimwood J."/>
            <person name="Hayes R.D."/>
            <person name="Graham S.W."/>
            <person name="Gunter L.E."/>
            <person name="McDaniel S.F."/>
            <person name="Hoernstein S.N.W."/>
            <person name="Larsson A."/>
            <person name="Li F.W."/>
            <person name="Perroud P.F."/>
            <person name="Phillips J."/>
            <person name="Ranjan P."/>
            <person name="Rokshar D.S."/>
            <person name="Rothfels C.J."/>
            <person name="Schneider L."/>
            <person name="Shu S."/>
            <person name="Stevenson D.W."/>
            <person name="Thummler F."/>
            <person name="Tillich M."/>
            <person name="Villarreal Aguilar J.C."/>
            <person name="Widiez T."/>
            <person name="Wong G.K."/>
            <person name="Wymore A."/>
            <person name="Zhang Y."/>
            <person name="Zimmer A.D."/>
            <person name="Quatrano R.S."/>
            <person name="Mayer K.F.X."/>
            <person name="Goodstein D."/>
            <person name="Casacuberta J.M."/>
            <person name="Vandepoele K."/>
            <person name="Reski R."/>
            <person name="Cuming A.C."/>
            <person name="Tuskan G.A."/>
            <person name="Maumus F."/>
            <person name="Salse J."/>
            <person name="Schmutz J."/>
            <person name="Rensing S.A."/>
        </authorList>
    </citation>
    <scope>NUCLEOTIDE SEQUENCE [LARGE SCALE GENOMIC DNA]</scope>
    <source>
        <strain evidence="2 3">cv. Gransden 2004</strain>
    </source>
</reference>
<dbReference type="PaxDb" id="3218-PP1S164_31V6.1"/>
<dbReference type="InParanoid" id="A0A2K1IB29"/>
<evidence type="ECO:0000313" key="1">
    <source>
        <dbReference type="EMBL" id="PNR26475.1"/>
    </source>
</evidence>
<dbReference type="AlphaFoldDB" id="A0A2K1IB29"/>
<name>A0A2K1IB29_PHYPA</name>
<accession>A0A2K1IB29</accession>